<evidence type="ECO:0000313" key="4">
    <source>
        <dbReference type="Proteomes" id="UP001629432"/>
    </source>
</evidence>
<evidence type="ECO:0000259" key="2">
    <source>
        <dbReference type="Pfam" id="PF16220"/>
    </source>
</evidence>
<accession>A0ABW9DN91</accession>
<gene>
    <name evidence="3" type="ORF">PQQ63_06285</name>
</gene>
<dbReference type="Proteomes" id="UP001629432">
    <property type="component" value="Unassembled WGS sequence"/>
</dbReference>
<feature type="domain" description="FecR protein" evidence="1">
    <location>
        <begin position="114"/>
        <end position="210"/>
    </location>
</feature>
<dbReference type="EMBL" id="JAQQCF010000004">
    <property type="protein sequence ID" value="MFM0636296.1"/>
    <property type="molecule type" value="Genomic_DNA"/>
</dbReference>
<dbReference type="Pfam" id="PF04773">
    <property type="entry name" value="FecR"/>
    <property type="match status" value="1"/>
</dbReference>
<sequence length="325" mass="35912">MTHDIDASIVDAAIAWSVRLQFNRADPGQTAAFERWRAERPEHEAAWQRVNSLDEPFGKLPSKLALETLDEAARRNRSRGPRRKALKALGWFGVAGLAGWFAHDSAPWQRATADYASATGERKTVRLIDGTTLVLNTDTALNVRFDDMRRVIDLLRGEIYVQTGQDSGAVARRPFYVQTGFARLQALGTRFAVRLDTQNARVSVDEGAVEIAPPDGVRAVAHAGDVYRFDRTRAYRIEASLAEATGWLDGVIVAHQMPLVQFLAELSRYRPGVLRCDPAIAALPVSGAFQTADTERTLAFLADNLHLSVTSRTRYWVTLHAAGTS</sequence>
<dbReference type="Pfam" id="PF16220">
    <property type="entry name" value="DUF4880"/>
    <property type="match status" value="1"/>
</dbReference>
<reference evidence="3 4" key="1">
    <citation type="journal article" date="2024" name="Chem. Sci.">
        <title>Discovery of megapolipeptins by genome mining of a Burkholderiales bacteria collection.</title>
        <authorList>
            <person name="Paulo B.S."/>
            <person name="Recchia M.J.J."/>
            <person name="Lee S."/>
            <person name="Fergusson C.H."/>
            <person name="Romanowski S.B."/>
            <person name="Hernandez A."/>
            <person name="Krull N."/>
            <person name="Liu D.Y."/>
            <person name="Cavanagh H."/>
            <person name="Bos A."/>
            <person name="Gray C.A."/>
            <person name="Murphy B.T."/>
            <person name="Linington R.G."/>
            <person name="Eustaquio A.S."/>
        </authorList>
    </citation>
    <scope>NUCLEOTIDE SEQUENCE [LARGE SCALE GENOMIC DNA]</scope>
    <source>
        <strain evidence="3 4">RL17-338-BIC-A</strain>
    </source>
</reference>
<dbReference type="InterPro" id="IPR032623">
    <property type="entry name" value="FecR_N"/>
</dbReference>
<name>A0ABW9DN91_9BURK</name>
<proteinExistence type="predicted"/>
<dbReference type="PANTHER" id="PTHR30273">
    <property type="entry name" value="PERIPLASMIC SIGNAL SENSOR AND SIGMA FACTOR ACTIVATOR FECR-RELATED"/>
    <property type="match status" value="1"/>
</dbReference>
<protein>
    <submittedName>
        <fullName evidence="3">FecR domain-containing protein</fullName>
    </submittedName>
</protein>
<dbReference type="PANTHER" id="PTHR30273:SF2">
    <property type="entry name" value="PROTEIN FECR"/>
    <property type="match status" value="1"/>
</dbReference>
<dbReference type="RefSeq" id="WP_408334162.1">
    <property type="nucleotide sequence ID" value="NZ_JAQQCF010000004.1"/>
</dbReference>
<dbReference type="Gene3D" id="2.60.120.1440">
    <property type="match status" value="1"/>
</dbReference>
<feature type="domain" description="FecR N-terminal" evidence="2">
    <location>
        <begin position="11"/>
        <end position="52"/>
    </location>
</feature>
<keyword evidence="4" id="KW-1185">Reference proteome</keyword>
<organism evidence="3 4">
    <name type="scientific">Paraburkholderia metrosideri</name>
    <dbReference type="NCBI Taxonomy" id="580937"/>
    <lineage>
        <taxon>Bacteria</taxon>
        <taxon>Pseudomonadati</taxon>
        <taxon>Pseudomonadota</taxon>
        <taxon>Betaproteobacteria</taxon>
        <taxon>Burkholderiales</taxon>
        <taxon>Burkholderiaceae</taxon>
        <taxon>Paraburkholderia</taxon>
    </lineage>
</organism>
<dbReference type="InterPro" id="IPR006860">
    <property type="entry name" value="FecR"/>
</dbReference>
<comment type="caution">
    <text evidence="3">The sequence shown here is derived from an EMBL/GenBank/DDBJ whole genome shotgun (WGS) entry which is preliminary data.</text>
</comment>
<evidence type="ECO:0000259" key="1">
    <source>
        <dbReference type="Pfam" id="PF04773"/>
    </source>
</evidence>
<dbReference type="PIRSF" id="PIRSF018266">
    <property type="entry name" value="FecR"/>
    <property type="match status" value="1"/>
</dbReference>
<dbReference type="InterPro" id="IPR012373">
    <property type="entry name" value="Ferrdict_sens_TM"/>
</dbReference>
<evidence type="ECO:0000313" key="3">
    <source>
        <dbReference type="EMBL" id="MFM0636296.1"/>
    </source>
</evidence>